<proteinExistence type="predicted"/>
<dbReference type="PANTHER" id="PTHR35705:SF7">
    <property type="entry name" value="OS01G0235350 PROTEIN"/>
    <property type="match status" value="1"/>
</dbReference>
<dbReference type="Pfam" id="PF26581">
    <property type="entry name" value="WIT1_2_N"/>
    <property type="match status" value="1"/>
</dbReference>
<evidence type="ECO:0000256" key="3">
    <source>
        <dbReference type="SAM" id="Phobius"/>
    </source>
</evidence>
<feature type="domain" description="WIT1/2 N-terminal helical bundle" evidence="4">
    <location>
        <begin position="26"/>
        <end position="157"/>
    </location>
</feature>
<organism evidence="5 6">
    <name type="scientific">Miscanthus lutarioriparius</name>
    <dbReference type="NCBI Taxonomy" id="422564"/>
    <lineage>
        <taxon>Eukaryota</taxon>
        <taxon>Viridiplantae</taxon>
        <taxon>Streptophyta</taxon>
        <taxon>Embryophyta</taxon>
        <taxon>Tracheophyta</taxon>
        <taxon>Spermatophyta</taxon>
        <taxon>Magnoliopsida</taxon>
        <taxon>Liliopsida</taxon>
        <taxon>Poales</taxon>
        <taxon>Poaceae</taxon>
        <taxon>PACMAD clade</taxon>
        <taxon>Panicoideae</taxon>
        <taxon>Andropogonodae</taxon>
        <taxon>Andropogoneae</taxon>
        <taxon>Saccharinae</taxon>
        <taxon>Miscanthus</taxon>
    </lineage>
</organism>
<comment type="caution">
    <text evidence="5">The sequence shown here is derived from an EMBL/GenBank/DDBJ whole genome shotgun (WGS) entry which is preliminary data.</text>
</comment>
<dbReference type="Proteomes" id="UP000604825">
    <property type="component" value="Unassembled WGS sequence"/>
</dbReference>
<evidence type="ECO:0000313" key="6">
    <source>
        <dbReference type="Proteomes" id="UP000604825"/>
    </source>
</evidence>
<feature type="transmembrane region" description="Helical" evidence="3">
    <location>
        <begin position="647"/>
        <end position="667"/>
    </location>
</feature>
<dbReference type="InterPro" id="IPR039976">
    <property type="entry name" value="WIT1/WIT2"/>
</dbReference>
<sequence>MDFHSIDDYFHEKSLTQGGEGVAADSTEAILERVYHDIAFGSEKLLNLDMLVMEIARRASDIEPLMRDPRSISAESVDKAFEFDVLNSIVDSEVSELEKLAVSIQTDIGDAETKALGEEPGSRVTDKLCTRKESLKQMQDVISDIRTQLATFEKAIQPSHGKQGNSEGMGYENGHMSGHTAMQAEDQRNVLQMLQQSIASKLDLENKLCDLQSVVEDLKMKLHNAEQESCFLEESIKELYERMFSAENASQLLLGTSKELVGKLNTTQFYLSASIRTEGDLKSKLEENLMKISSNKSTREIVLGDSDNNASQEPVQMQVLSPPEFLTLWNKVQRLEELLRDSGSQPQQSSLSRGATEEEKDTAESEISAFGNIITDLKLAISNAESRTQNAETRCIQLTQTNAQLNGELNSLKIQGSDRAGLLETKLKESDTQLEHARASVDAIVEQQGMLRLSMSDMELVIGDLKEKYLKAETRAESAESKCSLLTDTNLELGEELSFLRGRVESLENSLHEANKLKVSSAKDIASKTKTIMDLVAKLALERERLHVQIVTLTKKNRMLAQKCKENISERTLLCKDVTTTEGELRASQVTGEAASSSSQQTKAKGAGNTPQEEVEADEVIPVVEDKSGAGSTLETVRSIEPTMLNWKLISAAFLALLAAIIMYQLLPI</sequence>
<keyword evidence="6" id="KW-1185">Reference proteome</keyword>
<keyword evidence="1" id="KW-0175">Coiled coil</keyword>
<accession>A0A811P763</accession>
<feature type="region of interest" description="Disordered" evidence="2">
    <location>
        <begin position="340"/>
        <end position="365"/>
    </location>
</feature>
<keyword evidence="3" id="KW-1133">Transmembrane helix</keyword>
<feature type="coiled-coil region" evidence="1">
    <location>
        <begin position="462"/>
        <end position="517"/>
    </location>
</feature>
<dbReference type="InterPro" id="IPR058610">
    <property type="entry name" value="WIT1_2_N"/>
</dbReference>
<evidence type="ECO:0000256" key="2">
    <source>
        <dbReference type="SAM" id="MobiDB-lite"/>
    </source>
</evidence>
<evidence type="ECO:0000256" key="1">
    <source>
        <dbReference type="SAM" id="Coils"/>
    </source>
</evidence>
<feature type="coiled-coil region" evidence="1">
    <location>
        <begin position="374"/>
        <end position="415"/>
    </location>
</feature>
<evidence type="ECO:0000313" key="5">
    <source>
        <dbReference type="EMBL" id="CAD6233705.1"/>
    </source>
</evidence>
<feature type="region of interest" description="Disordered" evidence="2">
    <location>
        <begin position="157"/>
        <end position="177"/>
    </location>
</feature>
<dbReference type="EMBL" id="CAJGYO010000005">
    <property type="protein sequence ID" value="CAD6233705.1"/>
    <property type="molecule type" value="Genomic_DNA"/>
</dbReference>
<dbReference type="PANTHER" id="PTHR35705">
    <property type="entry name" value="WPP DOMAIN-INTERACTING TAIL-ANCHORED PROTEIN 1"/>
    <property type="match status" value="1"/>
</dbReference>
<protein>
    <recommendedName>
        <fullName evidence="4">WIT1/2 N-terminal helical bundle domain-containing protein</fullName>
    </recommendedName>
</protein>
<keyword evidence="3" id="KW-0812">Transmembrane</keyword>
<feature type="region of interest" description="Disordered" evidence="2">
    <location>
        <begin position="587"/>
        <end position="622"/>
    </location>
</feature>
<dbReference type="SUPFAM" id="SSF57997">
    <property type="entry name" value="Tropomyosin"/>
    <property type="match status" value="1"/>
</dbReference>
<name>A0A811P763_9POAL</name>
<dbReference type="OrthoDB" id="1936068at2759"/>
<keyword evidence="3" id="KW-0472">Membrane</keyword>
<evidence type="ECO:0000259" key="4">
    <source>
        <dbReference type="Pfam" id="PF26581"/>
    </source>
</evidence>
<reference evidence="5" key="1">
    <citation type="submission" date="2020-10" db="EMBL/GenBank/DDBJ databases">
        <authorList>
            <person name="Han B."/>
            <person name="Lu T."/>
            <person name="Zhao Q."/>
            <person name="Huang X."/>
            <person name="Zhao Y."/>
        </authorList>
    </citation>
    <scope>NUCLEOTIDE SEQUENCE</scope>
</reference>
<feature type="compositionally biased region" description="Polar residues" evidence="2">
    <location>
        <begin position="342"/>
        <end position="353"/>
    </location>
</feature>
<dbReference type="AlphaFoldDB" id="A0A811P763"/>
<gene>
    <name evidence="5" type="ORF">NCGR_LOCUS22987</name>
</gene>